<evidence type="ECO:0000313" key="1">
    <source>
        <dbReference type="EMBL" id="CRZ02178.1"/>
    </source>
</evidence>
<sequence>ILFNKTGDVILPKRVSLLLLKVLTVCCHIDLFRTRLERVSFASAVKGYTGDGSFDSCLDYLKTTYEKIAATAFAKLGRPERRVSSHFTTAIDPSSVKKVFQDVTAQILANRSNAINSDSKGT</sequence>
<dbReference type="Gene3D" id="3.40.50.300">
    <property type="entry name" value="P-loop containing nucleotide triphosphate hydrolases"/>
    <property type="match status" value="1"/>
</dbReference>
<reference evidence="1" key="1">
    <citation type="submission" date="2015-04" db="EMBL/GenBank/DDBJ databases">
        <title>The genome sequence of the plant pathogenic Rhizarian Plasmodiophora brassicae reveals insights in its biotrophic life cycle and the origin of chitin synthesis.</title>
        <authorList>
            <person name="Schwelm A."/>
            <person name="Fogelqvist J."/>
            <person name="Knaust A."/>
            <person name="Julke S."/>
            <person name="Lilja T."/>
            <person name="Dhandapani V."/>
            <person name="Bonilla-Rosso G."/>
            <person name="Karlsson M."/>
            <person name="Shevchenko A."/>
            <person name="Choi S.R."/>
            <person name="Kim H.G."/>
            <person name="Park J.Y."/>
            <person name="Lim Y.P."/>
            <person name="Ludwig-Muller J."/>
            <person name="Dixelius C."/>
        </authorList>
    </citation>
    <scope>NUCLEOTIDE SEQUENCE</scope>
    <source>
        <tissue evidence="1">Potato root galls</tissue>
    </source>
</reference>
<dbReference type="EMBL" id="HACM01001736">
    <property type="protein sequence ID" value="CRZ02178.1"/>
    <property type="molecule type" value="Transcribed_RNA"/>
</dbReference>
<dbReference type="InterPro" id="IPR027417">
    <property type="entry name" value="P-loop_NTPase"/>
</dbReference>
<accession>A0A0H5QJJ8</accession>
<organism evidence="1">
    <name type="scientific">Spongospora subterranea</name>
    <dbReference type="NCBI Taxonomy" id="70186"/>
    <lineage>
        <taxon>Eukaryota</taxon>
        <taxon>Sar</taxon>
        <taxon>Rhizaria</taxon>
        <taxon>Endomyxa</taxon>
        <taxon>Phytomyxea</taxon>
        <taxon>Plasmodiophorida</taxon>
        <taxon>Plasmodiophoridae</taxon>
        <taxon>Spongospora</taxon>
    </lineage>
</organism>
<proteinExistence type="predicted"/>
<protein>
    <submittedName>
        <fullName evidence="1">Uncharacterized protein</fullName>
    </submittedName>
</protein>
<feature type="non-terminal residue" evidence="1">
    <location>
        <position position="1"/>
    </location>
</feature>
<name>A0A0H5QJJ8_9EUKA</name>
<dbReference type="AlphaFoldDB" id="A0A0H5QJJ8"/>